<dbReference type="EMBL" id="QFYS01000001">
    <property type="protein sequence ID" value="RAK68791.1"/>
    <property type="molecule type" value="Genomic_DNA"/>
</dbReference>
<sequence>MIAHQRAATSTSWTPERMEKLRELHAQGLSAAQMAKALGGVSRNSVIGKCSRMRLGPIGGVKAPPPARYCPPAKPRSPKGVMVLARQGGPTQRNPAENKRANIKANAEVRETPAANVLARARAFLPLDGCVPVQFGAHGCRWPVGGEGADMLQCGAKRADGKSYCAEHSAVADVLPPPGYRTGAQLARSLRRWAA</sequence>
<organism evidence="1 2">
    <name type="scientific">Phenylobacterium kunshanense</name>
    <dbReference type="NCBI Taxonomy" id="1445034"/>
    <lineage>
        <taxon>Bacteria</taxon>
        <taxon>Pseudomonadati</taxon>
        <taxon>Pseudomonadota</taxon>
        <taxon>Alphaproteobacteria</taxon>
        <taxon>Caulobacterales</taxon>
        <taxon>Caulobacteraceae</taxon>
        <taxon>Phenylobacterium</taxon>
    </lineage>
</organism>
<name>A0A328BQL2_9CAUL</name>
<evidence type="ECO:0000313" key="2">
    <source>
        <dbReference type="Proteomes" id="UP000249524"/>
    </source>
</evidence>
<accession>A0A328BQL2</accession>
<dbReference type="RefSeq" id="WP_111274283.1">
    <property type="nucleotide sequence ID" value="NZ_QFYS01000001.1"/>
</dbReference>
<keyword evidence="2" id="KW-1185">Reference proteome</keyword>
<evidence type="ECO:0000313" key="1">
    <source>
        <dbReference type="EMBL" id="RAK68791.1"/>
    </source>
</evidence>
<dbReference type="Pfam" id="PF07750">
    <property type="entry name" value="GcrA"/>
    <property type="match status" value="1"/>
</dbReference>
<gene>
    <name evidence="1" type="ORF">DJ019_01910</name>
</gene>
<reference evidence="1 2" key="1">
    <citation type="submission" date="2018-05" db="EMBL/GenBank/DDBJ databases">
        <authorList>
            <person name="Lanie J.A."/>
            <person name="Ng W.-L."/>
            <person name="Kazmierczak K.M."/>
            <person name="Andrzejewski T.M."/>
            <person name="Davidsen T.M."/>
            <person name="Wayne K.J."/>
            <person name="Tettelin H."/>
            <person name="Glass J.I."/>
            <person name="Rusch D."/>
            <person name="Podicherti R."/>
            <person name="Tsui H.-C.T."/>
            <person name="Winkler M.E."/>
        </authorList>
    </citation>
    <scope>NUCLEOTIDE SEQUENCE [LARGE SCALE GENOMIC DNA]</scope>
    <source>
        <strain evidence="1 2">BUT-10</strain>
    </source>
</reference>
<proteinExistence type="predicted"/>
<dbReference type="OrthoDB" id="9798071at2"/>
<evidence type="ECO:0008006" key="3">
    <source>
        <dbReference type="Google" id="ProtNLM"/>
    </source>
</evidence>
<protein>
    <recommendedName>
        <fullName evidence="3">GcrA cell cycle regulator</fullName>
    </recommendedName>
</protein>
<comment type="caution">
    <text evidence="1">The sequence shown here is derived from an EMBL/GenBank/DDBJ whole genome shotgun (WGS) entry which is preliminary data.</text>
</comment>
<dbReference type="InterPro" id="IPR011681">
    <property type="entry name" value="GcrA"/>
</dbReference>
<dbReference type="Proteomes" id="UP000249524">
    <property type="component" value="Unassembled WGS sequence"/>
</dbReference>
<dbReference type="AlphaFoldDB" id="A0A328BQL2"/>